<evidence type="ECO:0000256" key="7">
    <source>
        <dbReference type="HAMAP-Rule" id="MF_00038"/>
    </source>
</evidence>
<feature type="transmembrane region" description="Helical" evidence="7">
    <location>
        <begin position="5"/>
        <end position="23"/>
    </location>
</feature>
<feature type="transmembrane region" description="Helical" evidence="7">
    <location>
        <begin position="334"/>
        <end position="355"/>
    </location>
</feature>
<dbReference type="InterPro" id="IPR003524">
    <property type="entry name" value="PNAcMuramoyl-5peptid_Trfase"/>
</dbReference>
<feature type="transmembrane region" description="Helical" evidence="7">
    <location>
        <begin position="55"/>
        <end position="75"/>
    </location>
</feature>
<organism evidence="10 12">
    <name type="scientific">Lawsonella clevelandensis</name>
    <dbReference type="NCBI Taxonomy" id="1528099"/>
    <lineage>
        <taxon>Bacteria</taxon>
        <taxon>Bacillati</taxon>
        <taxon>Actinomycetota</taxon>
        <taxon>Actinomycetes</taxon>
        <taxon>Mycobacteriales</taxon>
        <taxon>Lawsonellaceae</taxon>
        <taxon>Lawsonella</taxon>
    </lineage>
</organism>
<evidence type="ECO:0000256" key="8">
    <source>
        <dbReference type="NCBIfam" id="TIGR00445"/>
    </source>
</evidence>
<proteinExistence type="inferred from homology"/>
<comment type="subcellular location">
    <subcellularLocation>
        <location evidence="7">Cell membrane</location>
        <topology evidence="7">Multi-pass membrane protein</topology>
    </subcellularLocation>
    <subcellularLocation>
        <location evidence="1">Membrane</location>
        <topology evidence="1">Multi-pass membrane protein</topology>
    </subcellularLocation>
</comment>
<feature type="transmembrane region" description="Helical" evidence="7">
    <location>
        <begin position="192"/>
        <end position="213"/>
    </location>
</feature>
<keyword evidence="4 7" id="KW-0812">Transmembrane</keyword>
<dbReference type="PANTHER" id="PTHR22926">
    <property type="entry name" value="PHOSPHO-N-ACETYLMURAMOYL-PENTAPEPTIDE-TRANSFERASE"/>
    <property type="match status" value="1"/>
</dbReference>
<dbReference type="GeneID" id="84895437"/>
<keyword evidence="7" id="KW-0573">Peptidoglycan synthesis</keyword>
<keyword evidence="7" id="KW-0961">Cell wall biogenesis/degradation</keyword>
<dbReference type="NCBIfam" id="TIGR00445">
    <property type="entry name" value="mraY"/>
    <property type="match status" value="1"/>
</dbReference>
<evidence type="ECO:0000313" key="10">
    <source>
        <dbReference type="EMBL" id="ALE19436.1"/>
    </source>
</evidence>
<evidence type="ECO:0000256" key="6">
    <source>
        <dbReference type="ARBA" id="ARBA00023136"/>
    </source>
</evidence>
<evidence type="ECO:0000313" key="11">
    <source>
        <dbReference type="EMBL" id="VHO01632.1"/>
    </source>
</evidence>
<evidence type="ECO:0000256" key="2">
    <source>
        <dbReference type="ARBA" id="ARBA00005583"/>
    </source>
</evidence>
<evidence type="ECO:0000256" key="5">
    <source>
        <dbReference type="ARBA" id="ARBA00022989"/>
    </source>
</evidence>
<evidence type="ECO:0000313" key="12">
    <source>
        <dbReference type="Proteomes" id="UP000068137"/>
    </source>
</evidence>
<dbReference type="RefSeq" id="WP_053962517.1">
    <property type="nucleotide sequence ID" value="NZ_CAJPTR010000020.1"/>
</dbReference>
<keyword evidence="7 9" id="KW-0479">Metal-binding</keyword>
<dbReference type="PROSITE" id="PS01348">
    <property type="entry name" value="MRAY_2"/>
    <property type="match status" value="1"/>
</dbReference>
<dbReference type="GO" id="GO:0008360">
    <property type="term" value="P:regulation of cell shape"/>
    <property type="evidence" value="ECO:0007669"/>
    <property type="project" value="UniProtKB-KW"/>
</dbReference>
<feature type="binding site" evidence="9">
    <location>
        <position position="263"/>
    </location>
    <ligand>
        <name>Mg(2+)</name>
        <dbReference type="ChEBI" id="CHEBI:18420"/>
    </ligand>
</feature>
<dbReference type="Pfam" id="PF00953">
    <property type="entry name" value="Glycos_transf_4"/>
    <property type="match status" value="1"/>
</dbReference>
<evidence type="ECO:0000313" key="13">
    <source>
        <dbReference type="Proteomes" id="UP000324288"/>
    </source>
</evidence>
<dbReference type="KEGG" id="cbq:AL705_07765"/>
<keyword evidence="13" id="KW-1185">Reference proteome</keyword>
<protein>
    <recommendedName>
        <fullName evidence="7 8">Phospho-N-acetylmuramoyl-pentapeptide-transferase</fullName>
        <ecNumber evidence="7 8">2.7.8.13</ecNumber>
    </recommendedName>
    <alternativeName>
        <fullName evidence="7">UDP-MurNAc-pentapeptide phosphotransferase</fullName>
    </alternativeName>
</protein>
<dbReference type="CDD" id="cd06852">
    <property type="entry name" value="GT_MraY"/>
    <property type="match status" value="1"/>
</dbReference>
<dbReference type="GO" id="GO:0046872">
    <property type="term" value="F:metal ion binding"/>
    <property type="evidence" value="ECO:0007669"/>
    <property type="project" value="UniProtKB-KW"/>
</dbReference>
<feature type="binding site" evidence="9">
    <location>
        <position position="185"/>
    </location>
    <ligand>
        <name>Mg(2+)</name>
        <dbReference type="ChEBI" id="CHEBI:18420"/>
    </ligand>
</feature>
<evidence type="ECO:0000256" key="4">
    <source>
        <dbReference type="ARBA" id="ARBA00022692"/>
    </source>
</evidence>
<keyword evidence="5 7" id="KW-1133">Transmembrane helix</keyword>
<evidence type="ECO:0000256" key="9">
    <source>
        <dbReference type="PIRSR" id="PIRSR600715-1"/>
    </source>
</evidence>
<dbReference type="EMBL" id="LR584267">
    <property type="protein sequence ID" value="VHO01632.1"/>
    <property type="molecule type" value="Genomic_DNA"/>
</dbReference>
<dbReference type="HAMAP" id="MF_00038">
    <property type="entry name" value="MraY"/>
    <property type="match status" value="1"/>
</dbReference>
<feature type="transmembrane region" description="Helical" evidence="7">
    <location>
        <begin position="284"/>
        <end position="307"/>
    </location>
</feature>
<dbReference type="EMBL" id="CP012390">
    <property type="protein sequence ID" value="ALE19436.1"/>
    <property type="molecule type" value="Genomic_DNA"/>
</dbReference>
<dbReference type="GO" id="GO:0009252">
    <property type="term" value="P:peptidoglycan biosynthetic process"/>
    <property type="evidence" value="ECO:0007669"/>
    <property type="project" value="UniProtKB-UniRule"/>
</dbReference>
<keyword evidence="7" id="KW-1003">Cell membrane</keyword>
<dbReference type="GO" id="GO:0071555">
    <property type="term" value="P:cell wall organization"/>
    <property type="evidence" value="ECO:0007669"/>
    <property type="project" value="UniProtKB-KW"/>
</dbReference>
<feature type="transmembrane region" description="Helical" evidence="7">
    <location>
        <begin position="233"/>
        <end position="252"/>
    </location>
</feature>
<dbReference type="PATRIC" id="fig|1528099.3.peg.1529"/>
<comment type="function">
    <text evidence="7">Catalyzes the initial step of the lipid cycle reactions in the biosynthesis of the cell wall peptidoglycan: transfers peptidoglycan precursor phospho-MurNAc-pentapeptide from UDP-MurNAc-pentapeptide onto the lipid carrier undecaprenyl phosphate, yielding undecaprenyl-pyrophosphoryl-MurNAc-pentapeptide, known as lipid I.</text>
</comment>
<dbReference type="InterPro" id="IPR000715">
    <property type="entry name" value="Glycosyl_transferase_4"/>
</dbReference>
<gene>
    <name evidence="7 11" type="primary">mraY</name>
    <name evidence="10" type="ORF">AL705_07765</name>
    <name evidence="11" type="ORF">LC603019_01562</name>
</gene>
<dbReference type="UniPathway" id="UPA00219"/>
<keyword evidence="7" id="KW-0133">Cell shape</keyword>
<dbReference type="GO" id="GO:0005886">
    <property type="term" value="C:plasma membrane"/>
    <property type="evidence" value="ECO:0007669"/>
    <property type="project" value="UniProtKB-SubCell"/>
</dbReference>
<keyword evidence="7" id="KW-0131">Cell cycle</keyword>
<dbReference type="GO" id="GO:0008963">
    <property type="term" value="F:phospho-N-acetylmuramoyl-pentapeptide-transferase activity"/>
    <property type="evidence" value="ECO:0007669"/>
    <property type="project" value="UniProtKB-UniRule"/>
</dbReference>
<dbReference type="Pfam" id="PF10555">
    <property type="entry name" value="MraY_sig1"/>
    <property type="match status" value="1"/>
</dbReference>
<dbReference type="OrthoDB" id="9805475at2"/>
<feature type="transmembrane region" description="Helical" evidence="7">
    <location>
        <begin position="81"/>
        <end position="100"/>
    </location>
</feature>
<dbReference type="PROSITE" id="PS01347">
    <property type="entry name" value="MRAY_1"/>
    <property type="match status" value="1"/>
</dbReference>
<keyword evidence="6 7" id="KW-0472">Membrane</keyword>
<dbReference type="AlphaFoldDB" id="A0A0M4N0I1"/>
<comment type="catalytic activity">
    <reaction evidence="7">
        <text>UDP-N-acetyl-alpha-D-muramoyl-L-alanyl-gamma-D-glutamyl-meso-2,6-diaminopimeloyl-D-alanyl-D-alanine + di-trans,octa-cis-undecaprenyl phosphate = di-trans,octa-cis-undecaprenyl diphospho-N-acetyl-alpha-D-muramoyl-L-alanyl-D-glutamyl-meso-2,6-diaminopimeloyl-D-alanyl-D-alanine + UMP</text>
        <dbReference type="Rhea" id="RHEA:28386"/>
        <dbReference type="ChEBI" id="CHEBI:57865"/>
        <dbReference type="ChEBI" id="CHEBI:60392"/>
        <dbReference type="ChEBI" id="CHEBI:61386"/>
        <dbReference type="ChEBI" id="CHEBI:61387"/>
        <dbReference type="EC" id="2.7.8.13"/>
    </reaction>
</comment>
<dbReference type="PANTHER" id="PTHR22926:SF5">
    <property type="entry name" value="PHOSPHO-N-ACETYLMURAMOYL-PENTAPEPTIDE-TRANSFERASE HOMOLOG"/>
    <property type="match status" value="1"/>
</dbReference>
<dbReference type="Proteomes" id="UP000068137">
    <property type="component" value="Chromosome"/>
</dbReference>
<dbReference type="STRING" id="1528099.AL705_07765"/>
<feature type="transmembrane region" description="Helical" evidence="7">
    <location>
        <begin position="158"/>
        <end position="180"/>
    </location>
</feature>
<accession>A0A0M4N0I1</accession>
<dbReference type="GO" id="GO:0051301">
    <property type="term" value="P:cell division"/>
    <property type="evidence" value="ECO:0007669"/>
    <property type="project" value="UniProtKB-KW"/>
</dbReference>
<keyword evidence="7" id="KW-0132">Cell division</keyword>
<reference evidence="11 13" key="3">
    <citation type="submission" date="2019-04" db="EMBL/GenBank/DDBJ databases">
        <authorList>
            <person name="Seth-Smith MB H."/>
            <person name="Seth-Smith H."/>
        </authorList>
    </citation>
    <scope>NUCLEOTIDE SEQUENCE [LARGE SCALE GENOMIC DNA]</scope>
    <source>
        <strain evidence="11">USB-603019</strain>
    </source>
</reference>
<dbReference type="Proteomes" id="UP000324288">
    <property type="component" value="Chromosome"/>
</dbReference>
<feature type="transmembrane region" description="Helical" evidence="7">
    <location>
        <begin position="120"/>
        <end position="138"/>
    </location>
</feature>
<sequence length="363" mass="38601">MAQIIVALCVSILVSILLTPVLIKKFRQGGIRQEIREDGPQSHLVKAGTPTMGGLAILIGIWAGYFSGVIVGAVTGRGGPAASGLLVLMLTTCLGLVGFADDGIKVFKNRNLGLSPKAKFFGQFVSAILFATLAIFFPNEHGLTPASKFFSITRDIPVLSMAAGGGIIFIFFAYFVITAWSNAVNITDGLDGLAAGSMALVMGAYTIITFWQFRNACSTTGNAIGCYQVRDPLDVSMLCAAALGACIGFLWWNCNPAKIFMGDTGSLALGGLVAGVSIVTRTELLMVVIGALFVIEIFSVVLQVGFYKATGRRILRMAPFHHHFELGGWKETTVIVRFWLIAGLSAGLGLAVFYADWLSKVAV</sequence>
<comment type="cofactor">
    <cofactor evidence="7 9">
        <name>Mg(2+)</name>
        <dbReference type="ChEBI" id="CHEBI:18420"/>
    </cofactor>
</comment>
<reference evidence="10 12" key="1">
    <citation type="journal article" date="2015" name="Genome Announc.">
        <title>Complete Genome Sequences for Two Strains of a Novel Fastidious, Partially Acid-Fast, Gram-Positive Corynebacterineae Bacterium, Derived from Human Clinical Samples.</title>
        <authorList>
            <person name="Nicholson A.C."/>
            <person name="Bell M."/>
            <person name="Humrighouse B.W."/>
            <person name="McQuiston J.R."/>
        </authorList>
    </citation>
    <scope>NUCLEOTIDE SEQUENCE [LARGE SCALE GENOMIC DNA]</scope>
    <source>
        <strain evidence="10 12">X1698</strain>
    </source>
</reference>
<keyword evidence="7 9" id="KW-0460">Magnesium</keyword>
<evidence type="ECO:0000256" key="1">
    <source>
        <dbReference type="ARBA" id="ARBA00004141"/>
    </source>
</evidence>
<comment type="similarity">
    <text evidence="2 7">Belongs to the glycosyltransferase 4 family. MraY subfamily.</text>
</comment>
<dbReference type="InterPro" id="IPR018480">
    <property type="entry name" value="PNAcMuramoyl-5peptid_Trfase_CS"/>
</dbReference>
<name>A0A0M4N0I1_9ACTN</name>
<reference evidence="10" key="2">
    <citation type="journal article" date="2016" name="Int. J. Syst. Evol. Microbiol.">
        <title>Lawsonella clevelandensis gen. nov., sp. nov., a new member of the suborder Corynebacterineae isolated from human abscesses.</title>
        <authorList>
            <person name="Bell M.E."/>
            <person name="Bernard K.A."/>
            <person name="Harrington S.M."/>
            <person name="Patel N.B."/>
            <person name="Tucker T.A."/>
            <person name="Metcalfe M.G."/>
            <person name="McQuiston J.R."/>
        </authorList>
    </citation>
    <scope>NUCLEOTIDE SEQUENCE</scope>
    <source>
        <strain evidence="10">X1698</strain>
    </source>
</reference>
<dbReference type="EC" id="2.7.8.13" evidence="7 8"/>
<keyword evidence="3 7" id="KW-0808">Transferase</keyword>
<comment type="pathway">
    <text evidence="7">Cell wall biogenesis; peptidoglycan biosynthesis.</text>
</comment>
<evidence type="ECO:0000256" key="3">
    <source>
        <dbReference type="ARBA" id="ARBA00022679"/>
    </source>
</evidence>
<feature type="transmembrane region" description="Helical" evidence="7">
    <location>
        <begin position="259"/>
        <end position="278"/>
    </location>
</feature>